<dbReference type="GO" id="GO:0016020">
    <property type="term" value="C:membrane"/>
    <property type="evidence" value="ECO:0007669"/>
    <property type="project" value="UniProtKB-SubCell"/>
</dbReference>
<evidence type="ECO:0000313" key="11">
    <source>
        <dbReference type="Proteomes" id="UP000426246"/>
    </source>
</evidence>
<feature type="domain" description="Spore germination protein N-terminal" evidence="9">
    <location>
        <begin position="28"/>
        <end position="188"/>
    </location>
</feature>
<evidence type="ECO:0000256" key="3">
    <source>
        <dbReference type="ARBA" id="ARBA00022544"/>
    </source>
</evidence>
<evidence type="ECO:0000256" key="1">
    <source>
        <dbReference type="ARBA" id="ARBA00004635"/>
    </source>
</evidence>
<gene>
    <name evidence="10" type="ORF">EHS13_23380</name>
</gene>
<keyword evidence="11" id="KW-1185">Reference proteome</keyword>
<evidence type="ECO:0000256" key="6">
    <source>
        <dbReference type="ARBA" id="ARBA00023139"/>
    </source>
</evidence>
<reference evidence="11" key="1">
    <citation type="submission" date="2018-11" db="EMBL/GenBank/DDBJ databases">
        <title>Complete genome sequence of Paenibacillus sp. ML311-T8.</title>
        <authorList>
            <person name="Nam Y.-D."/>
            <person name="Kang J."/>
            <person name="Chung W.-H."/>
            <person name="Park Y.S."/>
        </authorList>
    </citation>
    <scope>NUCLEOTIDE SEQUENCE [LARGE SCALE GENOMIC DNA]</scope>
    <source>
        <strain evidence="11">ML311-T8</strain>
    </source>
</reference>
<accession>A0A6B8RMU2</accession>
<keyword evidence="5" id="KW-0472">Membrane</keyword>
<evidence type="ECO:0000256" key="2">
    <source>
        <dbReference type="ARBA" id="ARBA00007886"/>
    </source>
</evidence>
<keyword evidence="3" id="KW-0309">Germination</keyword>
<comment type="subcellular location">
    <subcellularLocation>
        <location evidence="1">Membrane</location>
        <topology evidence="1">Lipid-anchor</topology>
    </subcellularLocation>
</comment>
<evidence type="ECO:0000259" key="8">
    <source>
        <dbReference type="Pfam" id="PF05504"/>
    </source>
</evidence>
<dbReference type="Gene3D" id="3.30.300.210">
    <property type="entry name" value="Nutrient germinant receptor protein C, domain 3"/>
    <property type="match status" value="1"/>
</dbReference>
<dbReference type="Proteomes" id="UP000426246">
    <property type="component" value="Chromosome"/>
</dbReference>
<feature type="domain" description="Spore germination GerAC-like C-terminal" evidence="8">
    <location>
        <begin position="197"/>
        <end position="361"/>
    </location>
</feature>
<dbReference type="PROSITE" id="PS51257">
    <property type="entry name" value="PROKAR_LIPOPROTEIN"/>
    <property type="match status" value="1"/>
</dbReference>
<dbReference type="PANTHER" id="PTHR35789">
    <property type="entry name" value="SPORE GERMINATION PROTEIN B3"/>
    <property type="match status" value="1"/>
</dbReference>
<dbReference type="OrthoDB" id="2592518at2"/>
<organism evidence="10 11">
    <name type="scientific">Paenibacillus psychroresistens</name>
    <dbReference type="NCBI Taxonomy" id="1778678"/>
    <lineage>
        <taxon>Bacteria</taxon>
        <taxon>Bacillati</taxon>
        <taxon>Bacillota</taxon>
        <taxon>Bacilli</taxon>
        <taxon>Bacillales</taxon>
        <taxon>Paenibacillaceae</taxon>
        <taxon>Paenibacillus</taxon>
    </lineage>
</organism>
<dbReference type="EMBL" id="CP034235">
    <property type="protein sequence ID" value="QGQ97620.1"/>
    <property type="molecule type" value="Genomic_DNA"/>
</dbReference>
<sequence length="364" mass="40769">MTSSDKRKRWIPCVLMIALALTSCSSERIVDHINIVTILGLDKNDAGFKETGLYSDFNHAGRTALLQGNAKKPSLLLDEMNNQSSQPVAISKLKLLIINKQLAEEGITLFIESICKDPLISHYMIVAISDGAASSMLESLVDLKSENLPNYTIEHNIRSGAIPESNLHTLLFDYYGEGRDPSVPYLKLNQKGKIVITGQAIFKDDRLKLIINQEEVAMYKMLQGHLLRGNVPFTIMLGQNEGTAVFNSLGGKKSQALSKSARAPKVIYNITMNGMIKDYPKWANLRKTGNDRLLIMQLEKQVRNKLLALLNKFVKNNVDPLGVGDLVRAHSKVWNEKEFYEVEYPNIKFEVHVNVNLMKSGIVE</sequence>
<dbReference type="InterPro" id="IPR038501">
    <property type="entry name" value="Spore_GerAC_C_sf"/>
</dbReference>
<dbReference type="RefSeq" id="WP_155702721.1">
    <property type="nucleotide sequence ID" value="NZ_CP034235.1"/>
</dbReference>
<evidence type="ECO:0000256" key="4">
    <source>
        <dbReference type="ARBA" id="ARBA00022729"/>
    </source>
</evidence>
<dbReference type="GO" id="GO:0009847">
    <property type="term" value="P:spore germination"/>
    <property type="evidence" value="ECO:0007669"/>
    <property type="project" value="InterPro"/>
</dbReference>
<keyword evidence="7" id="KW-0449">Lipoprotein</keyword>
<proteinExistence type="inferred from homology"/>
<dbReference type="PANTHER" id="PTHR35789:SF1">
    <property type="entry name" value="SPORE GERMINATION PROTEIN B3"/>
    <property type="match status" value="1"/>
</dbReference>
<keyword evidence="6" id="KW-0564">Palmitate</keyword>
<dbReference type="InterPro" id="IPR046953">
    <property type="entry name" value="Spore_GerAC-like_C"/>
</dbReference>
<comment type="similarity">
    <text evidence="2">Belongs to the GerABKC lipoprotein family.</text>
</comment>
<dbReference type="Pfam" id="PF05504">
    <property type="entry name" value="Spore_GerAC"/>
    <property type="match status" value="1"/>
</dbReference>
<dbReference type="InterPro" id="IPR008844">
    <property type="entry name" value="Spore_GerAC-like"/>
</dbReference>
<evidence type="ECO:0000313" key="10">
    <source>
        <dbReference type="EMBL" id="QGQ97620.1"/>
    </source>
</evidence>
<dbReference type="Pfam" id="PF25198">
    <property type="entry name" value="Spore_GerAC_N"/>
    <property type="match status" value="1"/>
</dbReference>
<dbReference type="InterPro" id="IPR057336">
    <property type="entry name" value="GerAC_N"/>
</dbReference>
<evidence type="ECO:0000259" key="9">
    <source>
        <dbReference type="Pfam" id="PF25198"/>
    </source>
</evidence>
<evidence type="ECO:0000256" key="7">
    <source>
        <dbReference type="ARBA" id="ARBA00023288"/>
    </source>
</evidence>
<keyword evidence="4" id="KW-0732">Signal</keyword>
<dbReference type="KEGG" id="ppsc:EHS13_23380"/>
<dbReference type="NCBIfam" id="TIGR02887">
    <property type="entry name" value="spore_ger_x_C"/>
    <property type="match status" value="1"/>
</dbReference>
<name>A0A6B8RMU2_9BACL</name>
<dbReference type="AlphaFoldDB" id="A0A6B8RMU2"/>
<protein>
    <submittedName>
        <fullName evidence="10">Ger(X)C family spore germination protein</fullName>
    </submittedName>
</protein>
<evidence type="ECO:0000256" key="5">
    <source>
        <dbReference type="ARBA" id="ARBA00023136"/>
    </source>
</evidence>